<accession>X1R9D5</accession>
<dbReference type="EMBL" id="BARV01040250">
    <property type="protein sequence ID" value="GAI52204.1"/>
    <property type="molecule type" value="Genomic_DNA"/>
</dbReference>
<evidence type="ECO:0000313" key="1">
    <source>
        <dbReference type="EMBL" id="GAI52204.1"/>
    </source>
</evidence>
<organism evidence="1">
    <name type="scientific">marine sediment metagenome</name>
    <dbReference type="NCBI Taxonomy" id="412755"/>
    <lineage>
        <taxon>unclassified sequences</taxon>
        <taxon>metagenomes</taxon>
        <taxon>ecological metagenomes</taxon>
    </lineage>
</organism>
<reference evidence="1" key="1">
    <citation type="journal article" date="2014" name="Front. Microbiol.">
        <title>High frequency of phylogenetically diverse reductive dehalogenase-homologous genes in deep subseafloor sedimentary metagenomes.</title>
        <authorList>
            <person name="Kawai M."/>
            <person name="Futagami T."/>
            <person name="Toyoda A."/>
            <person name="Takaki Y."/>
            <person name="Nishi S."/>
            <person name="Hori S."/>
            <person name="Arai W."/>
            <person name="Tsubouchi T."/>
            <person name="Morono Y."/>
            <person name="Uchiyama I."/>
            <person name="Ito T."/>
            <person name="Fujiyama A."/>
            <person name="Inagaki F."/>
            <person name="Takami H."/>
        </authorList>
    </citation>
    <scope>NUCLEOTIDE SEQUENCE</scope>
    <source>
        <strain evidence="1">Expedition CK06-06</strain>
    </source>
</reference>
<dbReference type="AlphaFoldDB" id="X1R9D5"/>
<name>X1R9D5_9ZZZZ</name>
<gene>
    <name evidence="1" type="ORF">S06H3_61391</name>
</gene>
<feature type="non-terminal residue" evidence="1">
    <location>
        <position position="147"/>
    </location>
</feature>
<comment type="caution">
    <text evidence="1">The sequence shown here is derived from an EMBL/GenBank/DDBJ whole genome shotgun (WGS) entry which is preliminary data.</text>
</comment>
<proteinExistence type="predicted"/>
<protein>
    <submittedName>
        <fullName evidence="1">Uncharacterized protein</fullName>
    </submittedName>
</protein>
<sequence>MRKGDLITWIAAIFFTVTQASNVPAGDWLEFPVYATTDDQQVPDIHGNIIVWQQFVDSDFDIYGADITDSLNPFVFVIDDDVDDQQAPSIYENTVVWQSYVETDWDVWAADINDYSAPQYYPISEYVDINEIAPAVHGNIVIWQDDY</sequence>